<dbReference type="SMART" id="SM00248">
    <property type="entry name" value="ANK"/>
    <property type="match status" value="3"/>
</dbReference>
<dbReference type="Proteomes" id="UP000019132">
    <property type="component" value="Unassembled WGS sequence"/>
</dbReference>
<dbReference type="InterPro" id="IPR052050">
    <property type="entry name" value="SecEffector_AnkRepeat"/>
</dbReference>
<evidence type="ECO:0000313" key="1">
    <source>
        <dbReference type="EnsemblProtists" id="PYU1_T005281"/>
    </source>
</evidence>
<sequence>MNNVVMPSDAFFLHATRDVDLRQMEKLHAEYGDDFLSAVDAKDHNDTHAHIAARGGHLFLLKWLHKHSMAIDTSNDLGDTCAHEAALWGHLGILTWLYQETPFDIFAVRNRKSLSVFHHAANAGHLGVLQWLHHQHPVGIWHEDHNLAYNGSGLLTRWFDF</sequence>
<dbReference type="InterPro" id="IPR002110">
    <property type="entry name" value="Ankyrin_rpt"/>
</dbReference>
<dbReference type="STRING" id="431595.K3WJY9"/>
<dbReference type="SUPFAM" id="SSF48403">
    <property type="entry name" value="Ankyrin repeat"/>
    <property type="match status" value="1"/>
</dbReference>
<reference evidence="1" key="3">
    <citation type="submission" date="2015-02" db="UniProtKB">
        <authorList>
            <consortium name="EnsemblProtists"/>
        </authorList>
    </citation>
    <scope>IDENTIFICATION</scope>
    <source>
        <strain evidence="1">DAOM BR144</strain>
    </source>
</reference>
<dbReference type="EMBL" id="GL376633">
    <property type="status" value="NOT_ANNOTATED_CDS"/>
    <property type="molecule type" value="Genomic_DNA"/>
</dbReference>
<dbReference type="AlphaFoldDB" id="K3WJY9"/>
<protein>
    <submittedName>
        <fullName evidence="1">Uncharacterized protein</fullName>
    </submittedName>
</protein>
<proteinExistence type="predicted"/>
<dbReference type="InParanoid" id="K3WJY9"/>
<reference evidence="2" key="1">
    <citation type="journal article" date="2010" name="Genome Biol.">
        <title>Genome sequence of the necrotrophic plant pathogen Pythium ultimum reveals original pathogenicity mechanisms and effector repertoire.</title>
        <authorList>
            <person name="Levesque C.A."/>
            <person name="Brouwer H."/>
            <person name="Cano L."/>
            <person name="Hamilton J.P."/>
            <person name="Holt C."/>
            <person name="Huitema E."/>
            <person name="Raffaele S."/>
            <person name="Robideau G.P."/>
            <person name="Thines M."/>
            <person name="Win J."/>
            <person name="Zerillo M.M."/>
            <person name="Beakes G.W."/>
            <person name="Boore J.L."/>
            <person name="Busam D."/>
            <person name="Dumas B."/>
            <person name="Ferriera S."/>
            <person name="Fuerstenberg S.I."/>
            <person name="Gachon C.M."/>
            <person name="Gaulin E."/>
            <person name="Govers F."/>
            <person name="Grenville-Briggs L."/>
            <person name="Horner N."/>
            <person name="Hostetler J."/>
            <person name="Jiang R.H."/>
            <person name="Johnson J."/>
            <person name="Krajaejun T."/>
            <person name="Lin H."/>
            <person name="Meijer H.J."/>
            <person name="Moore B."/>
            <person name="Morris P."/>
            <person name="Phuntmart V."/>
            <person name="Puiu D."/>
            <person name="Shetty J."/>
            <person name="Stajich J.E."/>
            <person name="Tripathy S."/>
            <person name="Wawra S."/>
            <person name="van West P."/>
            <person name="Whitty B.R."/>
            <person name="Coutinho P.M."/>
            <person name="Henrissat B."/>
            <person name="Martin F."/>
            <person name="Thomas P.D."/>
            <person name="Tyler B.M."/>
            <person name="De Vries R.P."/>
            <person name="Kamoun S."/>
            <person name="Yandell M."/>
            <person name="Tisserat N."/>
            <person name="Buell C.R."/>
        </authorList>
    </citation>
    <scope>NUCLEOTIDE SEQUENCE</scope>
    <source>
        <strain evidence="2">DAOM:BR144</strain>
    </source>
</reference>
<name>K3WJY9_GLOUD</name>
<dbReference type="EnsemblProtists" id="PYU1_T005281">
    <property type="protein sequence ID" value="PYU1_T005281"/>
    <property type="gene ID" value="PYU1_G005270"/>
</dbReference>
<keyword evidence="2" id="KW-1185">Reference proteome</keyword>
<reference evidence="2" key="2">
    <citation type="submission" date="2010-04" db="EMBL/GenBank/DDBJ databases">
        <authorList>
            <person name="Buell R."/>
            <person name="Hamilton J."/>
            <person name="Hostetler J."/>
        </authorList>
    </citation>
    <scope>NUCLEOTIDE SEQUENCE [LARGE SCALE GENOMIC DNA]</scope>
    <source>
        <strain evidence="2">DAOM:BR144</strain>
    </source>
</reference>
<dbReference type="HOGENOM" id="CLU_1647141_0_0_1"/>
<dbReference type="InterPro" id="IPR036770">
    <property type="entry name" value="Ankyrin_rpt-contain_sf"/>
</dbReference>
<evidence type="ECO:0000313" key="2">
    <source>
        <dbReference type="Proteomes" id="UP000019132"/>
    </source>
</evidence>
<dbReference type="Gene3D" id="1.25.40.20">
    <property type="entry name" value="Ankyrin repeat-containing domain"/>
    <property type="match status" value="1"/>
</dbReference>
<dbReference type="PANTHER" id="PTHR46586:SF3">
    <property type="entry name" value="ANKYRIN REPEAT-CONTAINING PROTEIN"/>
    <property type="match status" value="1"/>
</dbReference>
<organism evidence="1 2">
    <name type="scientific">Globisporangium ultimum (strain ATCC 200006 / CBS 805.95 / DAOM BR144)</name>
    <name type="common">Pythium ultimum</name>
    <dbReference type="NCBI Taxonomy" id="431595"/>
    <lineage>
        <taxon>Eukaryota</taxon>
        <taxon>Sar</taxon>
        <taxon>Stramenopiles</taxon>
        <taxon>Oomycota</taxon>
        <taxon>Peronosporomycetes</taxon>
        <taxon>Pythiales</taxon>
        <taxon>Pythiaceae</taxon>
        <taxon>Globisporangium</taxon>
    </lineage>
</organism>
<dbReference type="PANTHER" id="PTHR46586">
    <property type="entry name" value="ANKYRIN REPEAT-CONTAINING PROTEIN"/>
    <property type="match status" value="1"/>
</dbReference>
<dbReference type="VEuPathDB" id="FungiDB:PYU1_G005270"/>
<accession>K3WJY9</accession>
<dbReference type="Pfam" id="PF13637">
    <property type="entry name" value="Ank_4"/>
    <property type="match status" value="1"/>
</dbReference>